<feature type="transmembrane region" description="Helical" evidence="1">
    <location>
        <begin position="406"/>
        <end position="424"/>
    </location>
</feature>
<reference evidence="2 3" key="1">
    <citation type="submission" date="2018-07" db="EMBL/GenBank/DDBJ databases">
        <title>Genomic Encyclopedia of Type Strains, Phase IV (KMG-IV): sequencing the most valuable type-strain genomes for metagenomic binning, comparative biology and taxonomic classification.</title>
        <authorList>
            <person name="Goeker M."/>
        </authorList>
    </citation>
    <scope>NUCLEOTIDE SEQUENCE [LARGE SCALE GENOMIC DNA]</scope>
    <source>
        <strain evidence="2 3">DSM 21634</strain>
    </source>
</reference>
<organism evidence="2 3">
    <name type="scientific">Pseudorhodoferax soli</name>
    <dbReference type="NCBI Taxonomy" id="545864"/>
    <lineage>
        <taxon>Bacteria</taxon>
        <taxon>Pseudomonadati</taxon>
        <taxon>Pseudomonadota</taxon>
        <taxon>Betaproteobacteria</taxon>
        <taxon>Burkholderiales</taxon>
        <taxon>Comamonadaceae</taxon>
    </lineage>
</organism>
<dbReference type="PANTHER" id="PTHR13325:SF3">
    <property type="entry name" value="MEMBRANE-BOUND TRANSCRIPTION FACTOR SITE-2 PROTEASE"/>
    <property type="match status" value="1"/>
</dbReference>
<dbReference type="GO" id="GO:0004222">
    <property type="term" value="F:metalloendopeptidase activity"/>
    <property type="evidence" value="ECO:0007669"/>
    <property type="project" value="InterPro"/>
</dbReference>
<keyword evidence="1" id="KW-0472">Membrane</keyword>
<gene>
    <name evidence="2" type="ORF">DES41_11792</name>
</gene>
<evidence type="ECO:0000313" key="2">
    <source>
        <dbReference type="EMBL" id="RCW63872.1"/>
    </source>
</evidence>
<dbReference type="RefSeq" id="WP_170168401.1">
    <property type="nucleotide sequence ID" value="NZ_QPJK01000017.1"/>
</dbReference>
<keyword evidence="2" id="KW-0645">Protease</keyword>
<feature type="transmembrane region" description="Helical" evidence="1">
    <location>
        <begin position="301"/>
        <end position="319"/>
    </location>
</feature>
<dbReference type="GO" id="GO:0031293">
    <property type="term" value="P:membrane protein intracellular domain proteolysis"/>
    <property type="evidence" value="ECO:0007669"/>
    <property type="project" value="TreeGrafter"/>
</dbReference>
<dbReference type="GO" id="GO:0005737">
    <property type="term" value="C:cytoplasm"/>
    <property type="evidence" value="ECO:0007669"/>
    <property type="project" value="TreeGrafter"/>
</dbReference>
<keyword evidence="3" id="KW-1185">Reference proteome</keyword>
<proteinExistence type="predicted"/>
<sequence>MRWLRSAKAGAQQADAQAAQESLFNPRWHRVAGLRPQLRPHAELRLQVQRGKPFHVLRDLTNDNALRLNEAAYAFVGRCDGQCSVQQIWSAMLAAQPHQAVTQTEIIELLVGLHGRNLLQFDVTPDVENLFHAQDRRRRRRRAGGVNPLAFRLPLGDPSRLLAPLRPLGPWLFSRTGLVLWLAAVLPALLAAAMHWDELAQGAGKVLASPGYVLLAWLCYPFIKGLHEAAHALALQRYGGAVHQAGVTLIALSPVPFVDASAADGLRQRGQRALVSAAGILAELAIAALAMGVWLAVQPGLVRDLAFIVMLTGALSTVLTNGNPLLRYDGYFVVCDLLDLRNLATRSGRWWSEAIGERLFGVRVRTPVEPLPGERIWLRLYAPLSWTYRIVLSVVVALWLGSFAAMLGVAALVVLLGANIAVPFKNMLQMLGLSTREDGERRRAWLRAGLVGAALAAFVTLVPLPQSSVAEGVVWLPDNAQVRAGTDGFITELDAGDGQQVHAGARIALLDDPVLPARRATLVGDVAEANVRLFYAIDRAPQDAPDLRQRLAYHEAELARLDERLAVREVAALADGLLVLPRHDELVGQFRRRGEAIGYVLTAAPTTVRVALPQQQADLVRGSTRGIAVRLLESPAQPHAGRIALRVPGTLNQLPSAALGEASGGRIATDPADPDGLRTRQPVVVMDIELQGRASPRFGTRALVRFDHGTAPLAQQALRGLQQLLLGHFNPRS</sequence>
<dbReference type="PANTHER" id="PTHR13325">
    <property type="entry name" value="PROTEASE M50 MEMBRANE-BOUND TRANSCRIPTION FACTOR SITE 2 PROTEASE"/>
    <property type="match status" value="1"/>
</dbReference>
<accession>A0A368X795</accession>
<dbReference type="Gene3D" id="1.10.10.1150">
    <property type="entry name" value="Coenzyme PQQ synthesis protein D (PqqD)"/>
    <property type="match status" value="1"/>
</dbReference>
<keyword evidence="1" id="KW-1133">Transmembrane helix</keyword>
<keyword evidence="2" id="KW-0378">Hydrolase</keyword>
<protein>
    <submittedName>
        <fullName evidence="2">Putative peptide zinc metalloprotease protein</fullName>
    </submittedName>
</protein>
<feature type="transmembrane region" description="Helical" evidence="1">
    <location>
        <begin position="273"/>
        <end position="295"/>
    </location>
</feature>
<dbReference type="Proteomes" id="UP000252884">
    <property type="component" value="Unassembled WGS sequence"/>
</dbReference>
<evidence type="ECO:0000256" key="1">
    <source>
        <dbReference type="SAM" id="Phobius"/>
    </source>
</evidence>
<dbReference type="InterPro" id="IPR041881">
    <property type="entry name" value="PqqD_sf"/>
</dbReference>
<keyword evidence="1" id="KW-0812">Transmembrane</keyword>
<dbReference type="InterPro" id="IPR001193">
    <property type="entry name" value="MBTPS2"/>
</dbReference>
<dbReference type="EMBL" id="QPJK01000017">
    <property type="protein sequence ID" value="RCW63872.1"/>
    <property type="molecule type" value="Genomic_DNA"/>
</dbReference>
<keyword evidence="2" id="KW-0482">Metalloprotease</keyword>
<dbReference type="AlphaFoldDB" id="A0A368X795"/>
<comment type="caution">
    <text evidence="2">The sequence shown here is derived from an EMBL/GenBank/DDBJ whole genome shotgun (WGS) entry which is preliminary data.</text>
</comment>
<name>A0A368X795_9BURK</name>
<feature type="transmembrane region" description="Helical" evidence="1">
    <location>
        <begin position="178"/>
        <end position="196"/>
    </location>
</feature>
<evidence type="ECO:0000313" key="3">
    <source>
        <dbReference type="Proteomes" id="UP000252884"/>
    </source>
</evidence>
<dbReference type="GO" id="GO:0016020">
    <property type="term" value="C:membrane"/>
    <property type="evidence" value="ECO:0007669"/>
    <property type="project" value="InterPro"/>
</dbReference>